<dbReference type="Pfam" id="PF18962">
    <property type="entry name" value="Por_Secre_tail"/>
    <property type="match status" value="1"/>
</dbReference>
<dbReference type="EMBL" id="VSSQ01000443">
    <property type="protein sequence ID" value="MPL94829.1"/>
    <property type="molecule type" value="Genomic_DNA"/>
</dbReference>
<evidence type="ECO:0000259" key="1">
    <source>
        <dbReference type="Pfam" id="PF18962"/>
    </source>
</evidence>
<sequence length="753" mass="83286">MKKTILLIAALVIGATSANAQRFISKDYVPSKNKAISTAEITPSKKQSANLRKDFTYGTPAMTVKFNDANQYVIQNLPGHTGGTNAGQWRVLDTTAASTTILQSTYPRLYSYFGMSTRGYYWFNQLLSGEVGDGYALVSPLEVFYADGQVNTKVYNTAIKLTDGFATQGFNTVDVVFNQYTMRFNQDRYFIDYSTDPNFTTYDSIEFNIKNIEMDVNVDTRNQKVVTLPVANSVDKAALYIRFRYICPTLTQTNLPSGYRWIIDEVNVYDGPEYRMNVISTGHFYAAYGVVPQGIALDTVYFNAVIENTGGNTLYNASVEELAHNATNYEFPNVFGSLISSYVNHSTPQNLTTATRVDTVTDNSGSITGYDIRRHVEIETAGARLYNTGDPGLYGLSTGVKYLQSLDSTTYQVLPMQDSIYYRVSPMPVSTDPVATARWATDADVLIEGYAWAYGFDGGYIGDNVPGSIVAGYEVCNRFVTPNDLDTTAGNAIYAKGVEIVPAADSCDAGLRIQVSLKYYDFTPGTAADALIVSAGAQSNATVVTQGLNNGLFTNPDAREWSTTYSSVYLPFVEEGVKLYPGQFYYACYKLLEDGRFYVARDDRDYFPTFNTGDWWGKIVMTPGEEGEGYAWGYPFGDWFSNNNAPMIRLMVSKNPLSISGVTPATPSFNLNAYPNPAQNETTIEYALTSNANVYITVTDIMGREVVRLNEGNKAANTVNRVSLDTKNLNNGTYFYTINVNGVRETKKLVINK</sequence>
<accession>A0A644VTV5</accession>
<dbReference type="AlphaFoldDB" id="A0A644VTV5"/>
<proteinExistence type="predicted"/>
<comment type="caution">
    <text evidence="2">The sequence shown here is derived from an EMBL/GenBank/DDBJ whole genome shotgun (WGS) entry which is preliminary data.</text>
</comment>
<reference evidence="2" key="1">
    <citation type="submission" date="2019-08" db="EMBL/GenBank/DDBJ databases">
        <authorList>
            <person name="Kucharzyk K."/>
            <person name="Murdoch R.W."/>
            <person name="Higgins S."/>
            <person name="Loffler F."/>
        </authorList>
    </citation>
    <scope>NUCLEOTIDE SEQUENCE</scope>
</reference>
<protein>
    <recommendedName>
        <fullName evidence="1">Secretion system C-terminal sorting domain-containing protein</fullName>
    </recommendedName>
</protein>
<dbReference type="NCBIfam" id="TIGR04183">
    <property type="entry name" value="Por_Secre_tail"/>
    <property type="match status" value="1"/>
</dbReference>
<evidence type="ECO:0000313" key="2">
    <source>
        <dbReference type="EMBL" id="MPL94829.1"/>
    </source>
</evidence>
<organism evidence="2">
    <name type="scientific">bioreactor metagenome</name>
    <dbReference type="NCBI Taxonomy" id="1076179"/>
    <lineage>
        <taxon>unclassified sequences</taxon>
        <taxon>metagenomes</taxon>
        <taxon>ecological metagenomes</taxon>
    </lineage>
</organism>
<gene>
    <name evidence="2" type="ORF">SDC9_40987</name>
</gene>
<dbReference type="InterPro" id="IPR026444">
    <property type="entry name" value="Secre_tail"/>
</dbReference>
<name>A0A644VTV5_9ZZZZ</name>
<feature type="domain" description="Secretion system C-terminal sorting" evidence="1">
    <location>
        <begin position="674"/>
        <end position="751"/>
    </location>
</feature>